<evidence type="ECO:0000313" key="3">
    <source>
        <dbReference type="Proteomes" id="UP000717364"/>
    </source>
</evidence>
<dbReference type="Pfam" id="PF01243">
    <property type="entry name" value="PNPOx_N"/>
    <property type="match status" value="1"/>
</dbReference>
<dbReference type="PANTHER" id="PTHR39336">
    <property type="entry name" value="PYRIDOXAMINE PHOSPHATE OXIDASE FAMILY PROTEIN (AFU_ORTHOLOGUE AFUA_6G11440)"/>
    <property type="match status" value="1"/>
</dbReference>
<gene>
    <name evidence="2" type="ORF">IXB50_21470</name>
</gene>
<dbReference type="PANTHER" id="PTHR39336:SF1">
    <property type="entry name" value="PYRIDOXAMINE PHOSPHATE OXIDASE FAMILY PROTEIN (AFU_ORTHOLOGUE AFUA_6G11440)"/>
    <property type="match status" value="1"/>
</dbReference>
<dbReference type="InterPro" id="IPR012349">
    <property type="entry name" value="Split_barrel_FMN-bd"/>
</dbReference>
<comment type="caution">
    <text evidence="2">The sequence shown here is derived from an EMBL/GenBank/DDBJ whole genome shotgun (WGS) entry which is preliminary data.</text>
</comment>
<evidence type="ECO:0000313" key="2">
    <source>
        <dbReference type="EMBL" id="MBT9317989.1"/>
    </source>
</evidence>
<organism evidence="2 3">
    <name type="scientific">Leptothoe spongobia TAU-MAC 1115</name>
    <dbReference type="NCBI Taxonomy" id="1967444"/>
    <lineage>
        <taxon>Bacteria</taxon>
        <taxon>Bacillati</taxon>
        <taxon>Cyanobacteriota</taxon>
        <taxon>Cyanophyceae</taxon>
        <taxon>Nodosilineales</taxon>
        <taxon>Cymatolegaceae</taxon>
        <taxon>Leptothoe</taxon>
        <taxon>Leptothoe spongobia</taxon>
    </lineage>
</organism>
<name>A0A947DKF2_9CYAN</name>
<dbReference type="SUPFAM" id="SSF50475">
    <property type="entry name" value="FMN-binding split barrel"/>
    <property type="match status" value="1"/>
</dbReference>
<accession>A0A947DKF2</accession>
<reference evidence="2" key="1">
    <citation type="submission" date="2020-11" db="EMBL/GenBank/DDBJ databases">
        <authorList>
            <person name="Konstantinou D."/>
            <person name="Gkelis S."/>
            <person name="Popin R."/>
            <person name="Fewer D."/>
            <person name="Sivonen K."/>
        </authorList>
    </citation>
    <scope>NUCLEOTIDE SEQUENCE</scope>
    <source>
        <strain evidence="2">TAU-MAC 1115</strain>
    </source>
</reference>
<feature type="domain" description="Pyridoxamine 5'-phosphate oxidase N-terminal" evidence="1">
    <location>
        <begin position="9"/>
        <end position="130"/>
    </location>
</feature>
<dbReference type="Gene3D" id="2.30.110.10">
    <property type="entry name" value="Electron Transport, Fmn-binding Protein, Chain A"/>
    <property type="match status" value="1"/>
</dbReference>
<dbReference type="EMBL" id="JADOES010000070">
    <property type="protein sequence ID" value="MBT9317989.1"/>
    <property type="molecule type" value="Genomic_DNA"/>
</dbReference>
<protein>
    <submittedName>
        <fullName evidence="2">Pyridoxamine 5'-phosphate oxidase family protein</fullName>
    </submittedName>
</protein>
<dbReference type="InterPro" id="IPR011576">
    <property type="entry name" value="Pyridox_Oxase_N"/>
</dbReference>
<sequence>MAKVFSELAPAHQEFIQKQQLFFVATAPLIADGHVNVSPKGLDTFHILSPIRVAYLDLTGSGNETSAHVLENGRITLMFCGFERQPLILRLYGSGTVVLPGTEHWTDLASHFENLPGARQIIVAAILSMRFQLVSTGISSSKP</sequence>
<dbReference type="AlphaFoldDB" id="A0A947DKF2"/>
<keyword evidence="3" id="KW-1185">Reference proteome</keyword>
<dbReference type="Proteomes" id="UP000717364">
    <property type="component" value="Unassembled WGS sequence"/>
</dbReference>
<proteinExistence type="predicted"/>
<reference evidence="2" key="2">
    <citation type="journal article" date="2021" name="Mar. Drugs">
        <title>Genome Reduction and Secondary Metabolism of the Marine Sponge-Associated Cyanobacterium Leptothoe.</title>
        <authorList>
            <person name="Konstantinou D."/>
            <person name="Popin R.V."/>
            <person name="Fewer D.P."/>
            <person name="Sivonen K."/>
            <person name="Gkelis S."/>
        </authorList>
    </citation>
    <scope>NUCLEOTIDE SEQUENCE</scope>
    <source>
        <strain evidence="2">TAU-MAC 1115</strain>
    </source>
</reference>
<evidence type="ECO:0000259" key="1">
    <source>
        <dbReference type="Pfam" id="PF01243"/>
    </source>
</evidence>